<dbReference type="PANTHER" id="PTHR21600">
    <property type="entry name" value="MITOCHONDRIAL RNA PSEUDOURIDINE SYNTHASE"/>
    <property type="match status" value="1"/>
</dbReference>
<evidence type="ECO:0000313" key="5">
    <source>
        <dbReference type="EMBL" id="MBO1359773.1"/>
    </source>
</evidence>
<feature type="compositionally biased region" description="Basic residues" evidence="3">
    <location>
        <begin position="7"/>
        <end position="18"/>
    </location>
</feature>
<dbReference type="InterPro" id="IPR050188">
    <property type="entry name" value="RluA_PseudoU_synthase"/>
</dbReference>
<evidence type="ECO:0000259" key="4">
    <source>
        <dbReference type="Pfam" id="PF00849"/>
    </source>
</evidence>
<keyword evidence="2" id="KW-0413">Isomerase</keyword>
<sequence>MTDVRRSKSKPGRGRPGLRKAPVQRHDARQEGAPTIAFADLPRPYETLYESPRLLVINKPAGLASHAGPTATACVEDWFPLMSRRRDGPWLAHRLDTDTAGCLVIALRKQGLIETQEFFAAGRVRKTYWAVVKGTPGASAGEIDLPLLRVTTPDGWKIIADEKGKPAKTAWRSLFSGGGFSLLELTLRTGRTHQARVHCAALGTPIVGDGVYGAPDGQKLHLLSRALHLPFTPPVDAIAPPPPHMLATLNRIGWQG</sequence>
<gene>
    <name evidence="5" type="ORF">J2D73_08200</name>
</gene>
<dbReference type="RefSeq" id="WP_207881103.1">
    <property type="nucleotide sequence ID" value="NZ_JAFVMF010000007.1"/>
</dbReference>
<comment type="similarity">
    <text evidence="1">Belongs to the pseudouridine synthase RluA family.</text>
</comment>
<dbReference type="PANTHER" id="PTHR21600:SF44">
    <property type="entry name" value="RIBOSOMAL LARGE SUBUNIT PSEUDOURIDINE SYNTHASE D"/>
    <property type="match status" value="1"/>
</dbReference>
<comment type="caution">
    <text evidence="5">The sequence shown here is derived from an EMBL/GenBank/DDBJ whole genome shotgun (WGS) entry which is preliminary data.</text>
</comment>
<dbReference type="InterPro" id="IPR006224">
    <property type="entry name" value="PsdUridine_synth_RluA-like_CS"/>
</dbReference>
<protein>
    <submittedName>
        <fullName evidence="5">RNA pseudouridine synthase</fullName>
    </submittedName>
</protein>
<dbReference type="InterPro" id="IPR006145">
    <property type="entry name" value="PsdUridine_synth_RsuA/RluA"/>
</dbReference>
<dbReference type="CDD" id="cd02869">
    <property type="entry name" value="PseudoU_synth_RluA_like"/>
    <property type="match status" value="1"/>
</dbReference>
<dbReference type="SUPFAM" id="SSF55120">
    <property type="entry name" value="Pseudouridine synthase"/>
    <property type="match status" value="1"/>
</dbReference>
<proteinExistence type="inferred from homology"/>
<evidence type="ECO:0000256" key="1">
    <source>
        <dbReference type="ARBA" id="ARBA00010876"/>
    </source>
</evidence>
<feature type="domain" description="Pseudouridine synthase RsuA/RluA-like" evidence="4">
    <location>
        <begin position="54"/>
        <end position="201"/>
    </location>
</feature>
<name>A0ABS3LV50_9PROT</name>
<keyword evidence="6" id="KW-1185">Reference proteome</keyword>
<dbReference type="PROSITE" id="PS01129">
    <property type="entry name" value="PSI_RLU"/>
    <property type="match status" value="1"/>
</dbReference>
<accession>A0ABS3LV50</accession>
<dbReference type="EMBL" id="JAFVMF010000007">
    <property type="protein sequence ID" value="MBO1359773.1"/>
    <property type="molecule type" value="Genomic_DNA"/>
</dbReference>
<dbReference type="InterPro" id="IPR020103">
    <property type="entry name" value="PsdUridine_synth_cat_dom_sf"/>
</dbReference>
<evidence type="ECO:0000256" key="2">
    <source>
        <dbReference type="ARBA" id="ARBA00023235"/>
    </source>
</evidence>
<dbReference type="Gene3D" id="3.30.2350.10">
    <property type="entry name" value="Pseudouridine synthase"/>
    <property type="match status" value="1"/>
</dbReference>
<feature type="region of interest" description="Disordered" evidence="3">
    <location>
        <begin position="1"/>
        <end position="32"/>
    </location>
</feature>
<organism evidence="5 6">
    <name type="scientific">Acetobacter sacchari</name>
    <dbReference type="NCBI Taxonomy" id="2661687"/>
    <lineage>
        <taxon>Bacteria</taxon>
        <taxon>Pseudomonadati</taxon>
        <taxon>Pseudomonadota</taxon>
        <taxon>Alphaproteobacteria</taxon>
        <taxon>Acetobacterales</taxon>
        <taxon>Acetobacteraceae</taxon>
        <taxon>Acetobacter</taxon>
    </lineage>
</organism>
<dbReference type="Pfam" id="PF00849">
    <property type="entry name" value="PseudoU_synth_2"/>
    <property type="match status" value="1"/>
</dbReference>
<evidence type="ECO:0000256" key="3">
    <source>
        <dbReference type="SAM" id="MobiDB-lite"/>
    </source>
</evidence>
<evidence type="ECO:0000313" key="6">
    <source>
        <dbReference type="Proteomes" id="UP000664771"/>
    </source>
</evidence>
<dbReference type="Proteomes" id="UP000664771">
    <property type="component" value="Unassembled WGS sequence"/>
</dbReference>
<reference evidence="5 6" key="1">
    <citation type="submission" date="2021-03" db="EMBL/GenBank/DDBJ databases">
        <title>The complete genome sequence of Acetobacter sacchari TBRC 11175.</title>
        <authorList>
            <person name="Charoenyingcharoen P."/>
            <person name="Yukphan P."/>
        </authorList>
    </citation>
    <scope>NUCLEOTIDE SEQUENCE [LARGE SCALE GENOMIC DNA]</scope>
    <source>
        <strain evidence="5 6">TBRC 11175</strain>
    </source>
</reference>